<dbReference type="CDD" id="cd08760">
    <property type="entry name" value="Cyt_b561_FRRS1_like"/>
    <property type="match status" value="1"/>
</dbReference>
<reference evidence="12 13" key="1">
    <citation type="journal article" date="2018" name="Sci. Rep.">
        <title>Genomic signatures of local adaptation to the degree of environmental predictability in rotifers.</title>
        <authorList>
            <person name="Franch-Gras L."/>
            <person name="Hahn C."/>
            <person name="Garcia-Roger E.M."/>
            <person name="Carmona M.J."/>
            <person name="Serra M."/>
            <person name="Gomez A."/>
        </authorList>
    </citation>
    <scope>NUCLEOTIDE SEQUENCE [LARGE SCALE GENOMIC DNA]</scope>
    <source>
        <strain evidence="12">HYR1</strain>
    </source>
</reference>
<evidence type="ECO:0000259" key="11">
    <source>
        <dbReference type="PROSITE" id="PS50939"/>
    </source>
</evidence>
<dbReference type="Pfam" id="PF03351">
    <property type="entry name" value="DOMON"/>
    <property type="match status" value="1"/>
</dbReference>
<evidence type="ECO:0000256" key="5">
    <source>
        <dbReference type="ARBA" id="ARBA00022982"/>
    </source>
</evidence>
<comment type="subcellular location">
    <subcellularLocation>
        <location evidence="1">Membrane</location>
    </subcellularLocation>
</comment>
<dbReference type="SMART" id="SM00665">
    <property type="entry name" value="B561"/>
    <property type="match status" value="1"/>
</dbReference>
<name>A0A3M7QRH7_BRAPC</name>
<protein>
    <submittedName>
        <fullName evidence="12">Ferric-chelate reductase 1</fullName>
    </submittedName>
</protein>
<keyword evidence="7 8" id="KW-0472">Membrane</keyword>
<feature type="transmembrane region" description="Helical" evidence="8">
    <location>
        <begin position="207"/>
        <end position="230"/>
    </location>
</feature>
<evidence type="ECO:0000313" key="13">
    <source>
        <dbReference type="Proteomes" id="UP000276133"/>
    </source>
</evidence>
<evidence type="ECO:0000256" key="6">
    <source>
        <dbReference type="ARBA" id="ARBA00022989"/>
    </source>
</evidence>
<keyword evidence="6 8" id="KW-1133">Transmembrane helix</keyword>
<dbReference type="STRING" id="10195.A0A3M7QRH7"/>
<dbReference type="AlphaFoldDB" id="A0A3M7QRH7"/>
<feature type="domain" description="Cytochrome b561" evidence="11">
    <location>
        <begin position="173"/>
        <end position="376"/>
    </location>
</feature>
<dbReference type="PROSITE" id="PS50836">
    <property type="entry name" value="DOMON"/>
    <property type="match status" value="1"/>
</dbReference>
<dbReference type="GO" id="GO:0016020">
    <property type="term" value="C:membrane"/>
    <property type="evidence" value="ECO:0007669"/>
    <property type="project" value="UniProtKB-SubCell"/>
</dbReference>
<evidence type="ECO:0000256" key="3">
    <source>
        <dbReference type="ARBA" id="ARBA00022692"/>
    </source>
</evidence>
<feature type="signal peptide" evidence="9">
    <location>
        <begin position="1"/>
        <end position="17"/>
    </location>
</feature>
<keyword evidence="5" id="KW-0249">Electron transport</keyword>
<feature type="transmembrane region" description="Helical" evidence="8">
    <location>
        <begin position="351"/>
        <end position="370"/>
    </location>
</feature>
<dbReference type="Proteomes" id="UP000276133">
    <property type="component" value="Unassembled WGS sequence"/>
</dbReference>
<keyword evidence="4 9" id="KW-0732">Signal</keyword>
<comment type="caution">
    <text evidence="12">The sequence shown here is derived from an EMBL/GenBank/DDBJ whole genome shotgun (WGS) entry which is preliminary data.</text>
</comment>
<dbReference type="OrthoDB" id="2419613at2759"/>
<dbReference type="CDD" id="cd09628">
    <property type="entry name" value="DOMON_SDR_2_like"/>
    <property type="match status" value="1"/>
</dbReference>
<feature type="domain" description="DOMON" evidence="10">
    <location>
        <begin position="44"/>
        <end position="165"/>
    </location>
</feature>
<dbReference type="InterPro" id="IPR005018">
    <property type="entry name" value="DOMON_domain"/>
</dbReference>
<feature type="transmembrane region" description="Helical" evidence="8">
    <location>
        <begin position="288"/>
        <end position="306"/>
    </location>
</feature>
<evidence type="ECO:0000256" key="7">
    <source>
        <dbReference type="ARBA" id="ARBA00023136"/>
    </source>
</evidence>
<dbReference type="Gene3D" id="1.20.120.1770">
    <property type="match status" value="1"/>
</dbReference>
<evidence type="ECO:0000313" key="12">
    <source>
        <dbReference type="EMBL" id="RNA13986.1"/>
    </source>
</evidence>
<feature type="chain" id="PRO_5018165145" evidence="9">
    <location>
        <begin position="18"/>
        <end position="426"/>
    </location>
</feature>
<dbReference type="InterPro" id="IPR006593">
    <property type="entry name" value="Cyt_b561/ferric_Rdtase_TM"/>
</dbReference>
<feature type="transmembrane region" description="Helical" evidence="8">
    <location>
        <begin position="242"/>
        <end position="268"/>
    </location>
</feature>
<feature type="transmembrane region" description="Helical" evidence="8">
    <location>
        <begin position="327"/>
        <end position="345"/>
    </location>
</feature>
<keyword evidence="3 8" id="KW-0812">Transmembrane</keyword>
<proteinExistence type="predicted"/>
<evidence type="ECO:0000256" key="2">
    <source>
        <dbReference type="ARBA" id="ARBA00022448"/>
    </source>
</evidence>
<dbReference type="PROSITE" id="PS50939">
    <property type="entry name" value="CYTOCHROME_B561"/>
    <property type="match status" value="1"/>
</dbReference>
<keyword evidence="2" id="KW-0813">Transport</keyword>
<dbReference type="Pfam" id="PF03188">
    <property type="entry name" value="Cytochrom_B561"/>
    <property type="match status" value="1"/>
</dbReference>
<evidence type="ECO:0000256" key="1">
    <source>
        <dbReference type="ARBA" id="ARBA00004370"/>
    </source>
</evidence>
<keyword evidence="13" id="KW-1185">Reference proteome</keyword>
<evidence type="ECO:0000256" key="8">
    <source>
        <dbReference type="SAM" id="Phobius"/>
    </source>
</evidence>
<evidence type="ECO:0000259" key="10">
    <source>
        <dbReference type="PROSITE" id="PS50836"/>
    </source>
</evidence>
<feature type="transmembrane region" description="Helical" evidence="8">
    <location>
        <begin position="402"/>
        <end position="423"/>
    </location>
</feature>
<evidence type="ECO:0000256" key="4">
    <source>
        <dbReference type="ARBA" id="ARBA00022729"/>
    </source>
</evidence>
<evidence type="ECO:0000256" key="9">
    <source>
        <dbReference type="SAM" id="SignalP"/>
    </source>
</evidence>
<sequence length="426" mass="48576">MLAKFFTVCIILGQLNAAEILNSTNCGSRYGCFYNPKNCDSDQCEFVAKWRQIDSQVEFIIAAKFKNLKQKWLAIGFSHDKLMGNDSVVACKYNTENDLKIHNYFNPGQIDPELIDSKDPSSGLSDIKIINDKGLLICSFKRDISKNIENFFDLNQNYYILMAKGDLEKDGLLTYHGGDKVISQNKIDVSIALEAKSVLISTNFVKIHAILMVIAWPFLSTIGILFARYYKPIFPNVKSCGVQFWFIIHRPFMISVCLLSLIGFGFIFSYKNWTWTSQSSVKNFAHSIVGLITILLSLIQPAMAIFRPDKLAENRPIFNWAHRLVGILAYAFSITAVFLGVNMFVKNYHWIGLTSWIIWLIILVVLLEVFNSRSSTDKVHEKTNEFKIDENKEPTMGFSKPMILIIHIALSLLWTLTMILAILEFI</sequence>
<dbReference type="PANTHER" id="PTHR23130">
    <property type="entry name" value="CYTOCHROME B561 AND DOMON DOMAIN-CONTAINING PROTEIN"/>
    <property type="match status" value="1"/>
</dbReference>
<gene>
    <name evidence="12" type="ORF">BpHYR1_035914</name>
</gene>
<dbReference type="SMART" id="SM00664">
    <property type="entry name" value="DoH"/>
    <property type="match status" value="1"/>
</dbReference>
<organism evidence="12 13">
    <name type="scientific">Brachionus plicatilis</name>
    <name type="common">Marine rotifer</name>
    <name type="synonym">Brachionus muelleri</name>
    <dbReference type="NCBI Taxonomy" id="10195"/>
    <lineage>
        <taxon>Eukaryota</taxon>
        <taxon>Metazoa</taxon>
        <taxon>Spiralia</taxon>
        <taxon>Gnathifera</taxon>
        <taxon>Rotifera</taxon>
        <taxon>Eurotatoria</taxon>
        <taxon>Monogononta</taxon>
        <taxon>Pseudotrocha</taxon>
        <taxon>Ploima</taxon>
        <taxon>Brachionidae</taxon>
        <taxon>Brachionus</taxon>
    </lineage>
</organism>
<accession>A0A3M7QRH7</accession>
<dbReference type="EMBL" id="REGN01005278">
    <property type="protein sequence ID" value="RNA13986.1"/>
    <property type="molecule type" value="Genomic_DNA"/>
</dbReference>
<dbReference type="PANTHER" id="PTHR23130:SF171">
    <property type="entry name" value="OS01G0895300 PROTEIN"/>
    <property type="match status" value="1"/>
</dbReference>